<gene>
    <name evidence="1" type="ORF">RLDS_15050</name>
</gene>
<accession>T0IVZ1</accession>
<evidence type="ECO:0000313" key="2">
    <source>
        <dbReference type="Proteomes" id="UP000015531"/>
    </source>
</evidence>
<name>T0IVZ1_9SPHN</name>
<sequence length="122" mass="13315">MLTLVISLLVAGDQPEPFPERFPTLMEACLNTAVAAGDVTETEASHKYICGGDSAAQMWDFLQDAHITSYEQDTPQGRWLSRDFPLGGCFKRILNPDGERATNGLSCSIWIPRAIGKEATSP</sequence>
<dbReference type="AlphaFoldDB" id="T0IVZ1"/>
<keyword evidence="2" id="KW-1185">Reference proteome</keyword>
<proteinExistence type="predicted"/>
<organism evidence="1 2">
    <name type="scientific">Sphingobium lactosutens DS20</name>
    <dbReference type="NCBI Taxonomy" id="1331060"/>
    <lineage>
        <taxon>Bacteria</taxon>
        <taxon>Pseudomonadati</taxon>
        <taxon>Pseudomonadota</taxon>
        <taxon>Alphaproteobacteria</taxon>
        <taxon>Sphingomonadales</taxon>
        <taxon>Sphingomonadaceae</taxon>
        <taxon>Sphingobium</taxon>
    </lineage>
</organism>
<dbReference type="eggNOG" id="ENOG5031AN2">
    <property type="taxonomic scope" value="Bacteria"/>
</dbReference>
<dbReference type="EMBL" id="ATDP01000093">
    <property type="protein sequence ID" value="EQB13844.1"/>
    <property type="molecule type" value="Genomic_DNA"/>
</dbReference>
<protein>
    <submittedName>
        <fullName evidence="1">Uncharacterized protein</fullName>
    </submittedName>
</protein>
<comment type="caution">
    <text evidence="1">The sequence shown here is derived from an EMBL/GenBank/DDBJ whole genome shotgun (WGS) entry which is preliminary data.</text>
</comment>
<reference evidence="1 2" key="1">
    <citation type="journal article" date="2013" name="Genome Announc.">
        <title>Draft Genome Sequence of Sphingobium lactosutens Strain DS20T, Isolated from a Hexachlorocyclohexane Dumpsite.</title>
        <authorList>
            <person name="Kumar R."/>
            <person name="Dwivedi V."/>
            <person name="Negi V."/>
            <person name="Khurana J.P."/>
            <person name="Lal R."/>
        </authorList>
    </citation>
    <scope>NUCLEOTIDE SEQUENCE [LARGE SCALE GENOMIC DNA]</scope>
    <source>
        <strain evidence="1 2">DS20</strain>
    </source>
</reference>
<dbReference type="Proteomes" id="UP000015531">
    <property type="component" value="Unassembled WGS sequence"/>
</dbReference>
<evidence type="ECO:0000313" key="1">
    <source>
        <dbReference type="EMBL" id="EQB13844.1"/>
    </source>
</evidence>
<dbReference type="RefSeq" id="WP_021226640.1">
    <property type="nucleotide sequence ID" value="NZ_ATDP01000093.1"/>
</dbReference>
<dbReference type="OrthoDB" id="7573893at2"/>